<evidence type="ECO:0000256" key="2">
    <source>
        <dbReference type="SAM" id="Phobius"/>
    </source>
</evidence>
<dbReference type="EMBL" id="HG001831">
    <property type="protein sequence ID" value="CDF37328.1"/>
    <property type="molecule type" value="Genomic_DNA"/>
</dbReference>
<sequence>MGRAFGAILRNSHVILFNDLESYILRETGNVTSIAIIEMVNNVHMRWLGMEVYRVMDRLLVVEMHEAPRLSFDCIRSPAYPRSWDVRCVDPRLEPNSVRRHDASLPGRGEDSLMQHDVVVDFGQRSDPDIKWESVQVWRFLSASQATGRIDRLIMSGPNITVAGSRIYLVAVIRGGPQPSICIHARGRLEGGNGMVCRSRRWPSEMVMLSAFQALQITANNYEFLWETSSFWASTDNERAETVVKWVSTSLEHVRGVSLSDVQTVATVNHYFLAGFVIILLSMAAGAVSILGLSLGSRGAHGDYWYLTLEGSRRVLAMSALSRLNCNRTPNKSPLTALVRTGDLTCHVSTYYGRDVEVLGDGIIKAGKLLVLGGRRKSSRLTPPGGRHHIGSGREAVSRAAALTTECGARADNLESGDKERRDTRTVEGGKE</sequence>
<feature type="transmembrane region" description="Helical" evidence="2">
    <location>
        <begin position="271"/>
        <end position="295"/>
    </location>
</feature>
<dbReference type="KEGG" id="ccp:CHC_T00005465001"/>
<gene>
    <name evidence="3" type="ORF">CHC_T00005465001</name>
</gene>
<name>R7QHS6_CHOCR</name>
<evidence type="ECO:0000313" key="3">
    <source>
        <dbReference type="EMBL" id="CDF37328.1"/>
    </source>
</evidence>
<proteinExistence type="predicted"/>
<dbReference type="RefSeq" id="XP_005717147.1">
    <property type="nucleotide sequence ID" value="XM_005717090.1"/>
</dbReference>
<keyword evidence="2" id="KW-0472">Membrane</keyword>
<dbReference type="Proteomes" id="UP000012073">
    <property type="component" value="Unassembled WGS sequence"/>
</dbReference>
<accession>R7QHS6</accession>
<dbReference type="GeneID" id="17324864"/>
<dbReference type="Gramene" id="CDF37328">
    <property type="protein sequence ID" value="CDF37328"/>
    <property type="gene ID" value="CHC_T00005465001"/>
</dbReference>
<reference evidence="4" key="1">
    <citation type="journal article" date="2013" name="Proc. Natl. Acad. Sci. U.S.A.">
        <title>Genome structure and metabolic features in the red seaweed Chondrus crispus shed light on evolution of the Archaeplastida.</title>
        <authorList>
            <person name="Collen J."/>
            <person name="Porcel B."/>
            <person name="Carre W."/>
            <person name="Ball S.G."/>
            <person name="Chaparro C."/>
            <person name="Tonon T."/>
            <person name="Barbeyron T."/>
            <person name="Michel G."/>
            <person name="Noel B."/>
            <person name="Valentin K."/>
            <person name="Elias M."/>
            <person name="Artiguenave F."/>
            <person name="Arun A."/>
            <person name="Aury J.M."/>
            <person name="Barbosa-Neto J.F."/>
            <person name="Bothwell J.H."/>
            <person name="Bouget F.Y."/>
            <person name="Brillet L."/>
            <person name="Cabello-Hurtado F."/>
            <person name="Capella-Gutierrez S."/>
            <person name="Charrier B."/>
            <person name="Cladiere L."/>
            <person name="Cock J.M."/>
            <person name="Coelho S.M."/>
            <person name="Colleoni C."/>
            <person name="Czjzek M."/>
            <person name="Da Silva C."/>
            <person name="Delage L."/>
            <person name="Denoeud F."/>
            <person name="Deschamps P."/>
            <person name="Dittami S.M."/>
            <person name="Gabaldon T."/>
            <person name="Gachon C.M."/>
            <person name="Groisillier A."/>
            <person name="Herve C."/>
            <person name="Jabbari K."/>
            <person name="Katinka M."/>
            <person name="Kloareg B."/>
            <person name="Kowalczyk N."/>
            <person name="Labadie K."/>
            <person name="Leblanc C."/>
            <person name="Lopez P.J."/>
            <person name="McLachlan D.H."/>
            <person name="Meslet-Cladiere L."/>
            <person name="Moustafa A."/>
            <person name="Nehr Z."/>
            <person name="Nyvall Collen P."/>
            <person name="Panaud O."/>
            <person name="Partensky F."/>
            <person name="Poulain J."/>
            <person name="Rensing S.A."/>
            <person name="Rousvoal S."/>
            <person name="Samson G."/>
            <person name="Symeonidi A."/>
            <person name="Weissenbach J."/>
            <person name="Zambounis A."/>
            <person name="Wincker P."/>
            <person name="Boyen C."/>
        </authorList>
    </citation>
    <scope>NUCLEOTIDE SEQUENCE [LARGE SCALE GENOMIC DNA]</scope>
    <source>
        <strain evidence="4">cv. Stackhouse</strain>
    </source>
</reference>
<keyword evidence="4" id="KW-1185">Reference proteome</keyword>
<dbReference type="AlphaFoldDB" id="R7QHS6"/>
<keyword evidence="2" id="KW-1133">Transmembrane helix</keyword>
<evidence type="ECO:0000313" key="4">
    <source>
        <dbReference type="Proteomes" id="UP000012073"/>
    </source>
</evidence>
<keyword evidence="2" id="KW-0812">Transmembrane</keyword>
<organism evidence="3 4">
    <name type="scientific">Chondrus crispus</name>
    <name type="common">Carrageen Irish moss</name>
    <name type="synonym">Polymorpha crispa</name>
    <dbReference type="NCBI Taxonomy" id="2769"/>
    <lineage>
        <taxon>Eukaryota</taxon>
        <taxon>Rhodophyta</taxon>
        <taxon>Florideophyceae</taxon>
        <taxon>Rhodymeniophycidae</taxon>
        <taxon>Gigartinales</taxon>
        <taxon>Gigartinaceae</taxon>
        <taxon>Chondrus</taxon>
    </lineage>
</organism>
<feature type="region of interest" description="Disordered" evidence="1">
    <location>
        <begin position="408"/>
        <end position="432"/>
    </location>
</feature>
<protein>
    <submittedName>
        <fullName evidence="3">Uncharacterized protein</fullName>
    </submittedName>
</protein>
<feature type="compositionally biased region" description="Basic and acidic residues" evidence="1">
    <location>
        <begin position="412"/>
        <end position="432"/>
    </location>
</feature>
<evidence type="ECO:0000256" key="1">
    <source>
        <dbReference type="SAM" id="MobiDB-lite"/>
    </source>
</evidence>
<dbReference type="PhylomeDB" id="R7QHS6"/>